<dbReference type="SUPFAM" id="SSF47336">
    <property type="entry name" value="ACP-like"/>
    <property type="match status" value="1"/>
</dbReference>
<dbReference type="AlphaFoldDB" id="A0A853C7A2"/>
<gene>
    <name evidence="2" type="ORF">HNR19_003584</name>
</gene>
<feature type="domain" description="Carrier" evidence="1">
    <location>
        <begin position="1"/>
        <end position="82"/>
    </location>
</feature>
<organism evidence="2 3">
    <name type="scientific">Nocardioides thalensis</name>
    <dbReference type="NCBI Taxonomy" id="1914755"/>
    <lineage>
        <taxon>Bacteria</taxon>
        <taxon>Bacillati</taxon>
        <taxon>Actinomycetota</taxon>
        <taxon>Actinomycetes</taxon>
        <taxon>Propionibacteriales</taxon>
        <taxon>Nocardioidaceae</taxon>
        <taxon>Nocardioides</taxon>
    </lineage>
</organism>
<dbReference type="InterPro" id="IPR036736">
    <property type="entry name" value="ACP-like_sf"/>
</dbReference>
<dbReference type="Pfam" id="PF00550">
    <property type="entry name" value="PP-binding"/>
    <property type="match status" value="1"/>
</dbReference>
<reference evidence="2 3" key="1">
    <citation type="submission" date="2020-07" db="EMBL/GenBank/DDBJ databases">
        <title>Sequencing the genomes of 1000 actinobacteria strains.</title>
        <authorList>
            <person name="Klenk H.-P."/>
        </authorList>
    </citation>
    <scope>NUCLEOTIDE SEQUENCE [LARGE SCALE GENOMIC DNA]</scope>
    <source>
        <strain evidence="2 3">DSM 103833</strain>
    </source>
</reference>
<protein>
    <submittedName>
        <fullName evidence="2">Acyl carrier protein</fullName>
    </submittedName>
</protein>
<evidence type="ECO:0000313" key="3">
    <source>
        <dbReference type="Proteomes" id="UP000530424"/>
    </source>
</evidence>
<dbReference type="Gene3D" id="1.10.1200.10">
    <property type="entry name" value="ACP-like"/>
    <property type="match status" value="1"/>
</dbReference>
<keyword evidence="3" id="KW-1185">Reference proteome</keyword>
<proteinExistence type="predicted"/>
<accession>A0A853C7A2</accession>
<dbReference type="EMBL" id="JACCFP010000001">
    <property type="protein sequence ID" value="NYJ02886.1"/>
    <property type="molecule type" value="Genomic_DNA"/>
</dbReference>
<evidence type="ECO:0000313" key="2">
    <source>
        <dbReference type="EMBL" id="NYJ02886.1"/>
    </source>
</evidence>
<dbReference type="Proteomes" id="UP000530424">
    <property type="component" value="Unassembled WGS sequence"/>
</dbReference>
<dbReference type="PROSITE" id="PS50075">
    <property type="entry name" value="CARRIER"/>
    <property type="match status" value="1"/>
</dbReference>
<dbReference type="InterPro" id="IPR009081">
    <property type="entry name" value="PP-bd_ACP"/>
</dbReference>
<evidence type="ECO:0000259" key="1">
    <source>
        <dbReference type="PROSITE" id="PS50075"/>
    </source>
</evidence>
<name>A0A853C7A2_9ACTN</name>
<dbReference type="RefSeq" id="WP_179669195.1">
    <property type="nucleotide sequence ID" value="NZ_JACCFP010000001.1"/>
</dbReference>
<sequence>MPNRSRAQEIVAQFLDRIDKDVDPTTVTDETSLWGEGLGLDSLEAAELSTMLEDELGSDPFSTSDVLPETIGDVLAYYGPADEAASV</sequence>
<comment type="caution">
    <text evidence="2">The sequence shown here is derived from an EMBL/GenBank/DDBJ whole genome shotgun (WGS) entry which is preliminary data.</text>
</comment>